<feature type="domain" description="VWA7 N-terminal" evidence="5">
    <location>
        <begin position="9"/>
        <end position="73"/>
    </location>
</feature>
<comment type="caution">
    <text evidence="6">The sequence shown here is derived from an EMBL/GenBank/DDBJ whole genome shotgun (WGS) entry which is preliminary data.</text>
</comment>
<evidence type="ECO:0000256" key="1">
    <source>
        <dbReference type="ARBA" id="ARBA00004613"/>
    </source>
</evidence>
<dbReference type="PANTHER" id="PTHR14905:SF7">
    <property type="entry name" value="VON WILLEBRAND FACTOR A DOMAIN-CONTAINING PROTEIN 7"/>
    <property type="match status" value="1"/>
</dbReference>
<dbReference type="Pfam" id="PF25106">
    <property type="entry name" value="VWA_4"/>
    <property type="match status" value="1"/>
</dbReference>
<feature type="domain" description="Hemicentin-1-like von Willebrand factor A" evidence="4">
    <location>
        <begin position="83"/>
        <end position="165"/>
    </location>
</feature>
<evidence type="ECO:0000313" key="6">
    <source>
        <dbReference type="EMBL" id="KAK7027488.1"/>
    </source>
</evidence>
<dbReference type="InterPro" id="IPR052577">
    <property type="entry name" value="VWA7"/>
</dbReference>
<accession>A0AAN8WK85</accession>
<sequence length="173" mass="18189">MAVTSYVCGKCSHGGALDESAATPAEGGINKDTASPCFSPHHHLHAQATELAVQATDSYLNVILDGIGPEKYRRLFDLYYGSALSILIDTTGSMSSSIEAVKNQVKDIVDNTGPELYVLVPYSDPDVGPVTRTDDPIVFLDAVNSLTASGGGDVPELFWGGLQVGDSLQSKVS</sequence>
<evidence type="ECO:0000313" key="7">
    <source>
        <dbReference type="Proteomes" id="UP001381693"/>
    </source>
</evidence>
<evidence type="ECO:0000259" key="5">
    <source>
        <dbReference type="Pfam" id="PF25107"/>
    </source>
</evidence>
<dbReference type="InterPro" id="IPR056862">
    <property type="entry name" value="VWA7_N"/>
</dbReference>
<dbReference type="InterPro" id="IPR056861">
    <property type="entry name" value="HMCN1-like_VWA"/>
</dbReference>
<dbReference type="SUPFAM" id="SSF53300">
    <property type="entry name" value="vWA-like"/>
    <property type="match status" value="1"/>
</dbReference>
<dbReference type="PANTHER" id="PTHR14905">
    <property type="entry name" value="NG37"/>
    <property type="match status" value="1"/>
</dbReference>
<dbReference type="EMBL" id="JAXCGZ010022676">
    <property type="protein sequence ID" value="KAK7027488.1"/>
    <property type="molecule type" value="Genomic_DNA"/>
</dbReference>
<keyword evidence="2" id="KW-0964">Secreted</keyword>
<evidence type="ECO:0000259" key="4">
    <source>
        <dbReference type="Pfam" id="PF25106"/>
    </source>
</evidence>
<dbReference type="GO" id="GO:0032991">
    <property type="term" value="C:protein-containing complex"/>
    <property type="evidence" value="ECO:0007669"/>
    <property type="project" value="UniProtKB-ARBA"/>
</dbReference>
<dbReference type="AlphaFoldDB" id="A0AAN8WK85"/>
<name>A0AAN8WK85_HALRR</name>
<dbReference type="InterPro" id="IPR036465">
    <property type="entry name" value="vWFA_dom_sf"/>
</dbReference>
<dbReference type="Gene3D" id="3.40.50.410">
    <property type="entry name" value="von Willebrand factor, type A domain"/>
    <property type="match status" value="1"/>
</dbReference>
<keyword evidence="7" id="KW-1185">Reference proteome</keyword>
<dbReference type="Pfam" id="PF25107">
    <property type="entry name" value="VWA7_N"/>
    <property type="match status" value="1"/>
</dbReference>
<gene>
    <name evidence="6" type="primary">VWA7_1</name>
    <name evidence="6" type="ORF">SK128_004440</name>
</gene>
<evidence type="ECO:0000256" key="3">
    <source>
        <dbReference type="ARBA" id="ARBA00022729"/>
    </source>
</evidence>
<dbReference type="Proteomes" id="UP001381693">
    <property type="component" value="Unassembled WGS sequence"/>
</dbReference>
<proteinExistence type="predicted"/>
<comment type="subcellular location">
    <subcellularLocation>
        <location evidence="1">Secreted</location>
    </subcellularLocation>
</comment>
<keyword evidence="3" id="KW-0732">Signal</keyword>
<reference evidence="6 7" key="1">
    <citation type="submission" date="2023-11" db="EMBL/GenBank/DDBJ databases">
        <title>Halocaridina rubra genome assembly.</title>
        <authorList>
            <person name="Smith C."/>
        </authorList>
    </citation>
    <scope>NUCLEOTIDE SEQUENCE [LARGE SCALE GENOMIC DNA]</scope>
    <source>
        <strain evidence="6">EP-1</strain>
        <tissue evidence="6">Whole</tissue>
    </source>
</reference>
<protein>
    <submittedName>
        <fullName evidence="6">von Willebrand factor A domain containing 7</fullName>
    </submittedName>
</protein>
<evidence type="ECO:0000256" key="2">
    <source>
        <dbReference type="ARBA" id="ARBA00022525"/>
    </source>
</evidence>
<organism evidence="6 7">
    <name type="scientific">Halocaridina rubra</name>
    <name type="common">Hawaiian red shrimp</name>
    <dbReference type="NCBI Taxonomy" id="373956"/>
    <lineage>
        <taxon>Eukaryota</taxon>
        <taxon>Metazoa</taxon>
        <taxon>Ecdysozoa</taxon>
        <taxon>Arthropoda</taxon>
        <taxon>Crustacea</taxon>
        <taxon>Multicrustacea</taxon>
        <taxon>Malacostraca</taxon>
        <taxon>Eumalacostraca</taxon>
        <taxon>Eucarida</taxon>
        <taxon>Decapoda</taxon>
        <taxon>Pleocyemata</taxon>
        <taxon>Caridea</taxon>
        <taxon>Atyoidea</taxon>
        <taxon>Atyidae</taxon>
        <taxon>Halocaridina</taxon>
    </lineage>
</organism>